<feature type="region of interest" description="Disordered" evidence="1">
    <location>
        <begin position="1"/>
        <end position="26"/>
    </location>
</feature>
<name>A0ABT1SC17_9FIRM</name>
<keyword evidence="3" id="KW-1185">Reference proteome</keyword>
<protein>
    <submittedName>
        <fullName evidence="2">Uncharacterized protein</fullName>
    </submittedName>
</protein>
<feature type="compositionally biased region" description="Polar residues" evidence="1">
    <location>
        <begin position="10"/>
        <end position="26"/>
    </location>
</feature>
<gene>
    <name evidence="2" type="ORF">NE686_13075</name>
</gene>
<accession>A0ABT1SC17</accession>
<dbReference type="EMBL" id="JANGAC010000010">
    <property type="protein sequence ID" value="MCQ4924027.1"/>
    <property type="molecule type" value="Genomic_DNA"/>
</dbReference>
<evidence type="ECO:0000313" key="3">
    <source>
        <dbReference type="Proteomes" id="UP001524478"/>
    </source>
</evidence>
<comment type="caution">
    <text evidence="2">The sequence shown here is derived from an EMBL/GenBank/DDBJ whole genome shotgun (WGS) entry which is preliminary data.</text>
</comment>
<proteinExistence type="predicted"/>
<evidence type="ECO:0000313" key="2">
    <source>
        <dbReference type="EMBL" id="MCQ4924027.1"/>
    </source>
</evidence>
<reference evidence="2 3" key="1">
    <citation type="submission" date="2022-06" db="EMBL/GenBank/DDBJ databases">
        <title>Isolation of gut microbiota from human fecal samples.</title>
        <authorList>
            <person name="Pamer E.G."/>
            <person name="Barat B."/>
            <person name="Waligurski E."/>
            <person name="Medina S."/>
            <person name="Paddock L."/>
            <person name="Mostad J."/>
        </authorList>
    </citation>
    <scope>NUCLEOTIDE SEQUENCE [LARGE SCALE GENOMIC DNA]</scope>
    <source>
        <strain evidence="2 3">DFI.7.95</strain>
    </source>
</reference>
<sequence>MSSIRRTKAHGSTNRINSLSSGNKSDLSQEEIFKLLGMISREIKKDENYEINLDSIIENAFREFGIYNSSNLDAAKSKIRITISDYK</sequence>
<dbReference type="Proteomes" id="UP001524478">
    <property type="component" value="Unassembled WGS sequence"/>
</dbReference>
<organism evidence="2 3">
    <name type="scientific">Tissierella carlieri</name>
    <dbReference type="NCBI Taxonomy" id="689904"/>
    <lineage>
        <taxon>Bacteria</taxon>
        <taxon>Bacillati</taxon>
        <taxon>Bacillota</taxon>
        <taxon>Tissierellia</taxon>
        <taxon>Tissierellales</taxon>
        <taxon>Tissierellaceae</taxon>
        <taxon>Tissierella</taxon>
    </lineage>
</organism>
<evidence type="ECO:0000256" key="1">
    <source>
        <dbReference type="SAM" id="MobiDB-lite"/>
    </source>
</evidence>